<keyword evidence="2" id="KW-0808">Transferase</keyword>
<name>A0A1I5LJU2_9RHOB</name>
<dbReference type="SUPFAM" id="SSF56112">
    <property type="entry name" value="Protein kinase-like (PK-like)"/>
    <property type="match status" value="1"/>
</dbReference>
<feature type="domain" description="Aminoglycoside phosphotransferase" evidence="1">
    <location>
        <begin position="8"/>
        <end position="83"/>
    </location>
</feature>
<dbReference type="STRING" id="441119.SAMN04488047_101689"/>
<reference evidence="2 3" key="1">
    <citation type="submission" date="2016-10" db="EMBL/GenBank/DDBJ databases">
        <authorList>
            <person name="de Groot N.N."/>
        </authorList>
    </citation>
    <scope>NUCLEOTIDE SEQUENCE [LARGE SCALE GENOMIC DNA]</scope>
    <source>
        <strain evidence="2 3">DSM 19547</strain>
    </source>
</reference>
<evidence type="ECO:0000313" key="3">
    <source>
        <dbReference type="Proteomes" id="UP000199356"/>
    </source>
</evidence>
<accession>A0A1I5LJU2</accession>
<dbReference type="EMBL" id="FOXA01000001">
    <property type="protein sequence ID" value="SFO97654.1"/>
    <property type="molecule type" value="Genomic_DNA"/>
</dbReference>
<dbReference type="AlphaFoldDB" id="A0A1I5LJU2"/>
<gene>
    <name evidence="2" type="ORF">SAMN04488047_101689</name>
</gene>
<dbReference type="Proteomes" id="UP000199356">
    <property type="component" value="Unassembled WGS sequence"/>
</dbReference>
<evidence type="ECO:0000259" key="1">
    <source>
        <dbReference type="Pfam" id="PF01636"/>
    </source>
</evidence>
<keyword evidence="3" id="KW-1185">Reference proteome</keyword>
<sequence>MRLGGMAFLHGDPVPGNVIRTPAGPVLIDWQCPAVGSPIHDIGMLLSPAMHVVNGARPPGPAEETQALAAYGDAEVAATYRTLAPILAWRMAAYCTWKAARGDRSYEAGLEAELRRLKRLRDQDQATHSGRT</sequence>
<organism evidence="2 3">
    <name type="scientific">Tranquillimonas alkanivorans</name>
    <dbReference type="NCBI Taxonomy" id="441119"/>
    <lineage>
        <taxon>Bacteria</taxon>
        <taxon>Pseudomonadati</taxon>
        <taxon>Pseudomonadota</taxon>
        <taxon>Alphaproteobacteria</taxon>
        <taxon>Rhodobacterales</taxon>
        <taxon>Roseobacteraceae</taxon>
        <taxon>Tranquillimonas</taxon>
    </lineage>
</organism>
<dbReference type="GO" id="GO:0016740">
    <property type="term" value="F:transferase activity"/>
    <property type="evidence" value="ECO:0007669"/>
    <property type="project" value="UniProtKB-KW"/>
</dbReference>
<protein>
    <submittedName>
        <fullName evidence="2">Phosphotransferase enzyme family protein</fullName>
    </submittedName>
</protein>
<dbReference type="Pfam" id="PF01636">
    <property type="entry name" value="APH"/>
    <property type="match status" value="1"/>
</dbReference>
<evidence type="ECO:0000313" key="2">
    <source>
        <dbReference type="EMBL" id="SFO97654.1"/>
    </source>
</evidence>
<dbReference type="InterPro" id="IPR011009">
    <property type="entry name" value="Kinase-like_dom_sf"/>
</dbReference>
<proteinExistence type="predicted"/>
<dbReference type="InterPro" id="IPR002575">
    <property type="entry name" value="Aminoglycoside_PTrfase"/>
</dbReference>
<dbReference type="Gene3D" id="3.90.1200.10">
    <property type="match status" value="1"/>
</dbReference>